<dbReference type="RefSeq" id="WP_168092761.1">
    <property type="nucleotide sequence ID" value="NZ_JAATER010000094.1"/>
</dbReference>
<organism evidence="1 2">
    <name type="scientific">Streptomyces telluris</name>
    <dbReference type="NCBI Taxonomy" id="2720021"/>
    <lineage>
        <taxon>Bacteria</taxon>
        <taxon>Bacillati</taxon>
        <taxon>Actinomycetota</taxon>
        <taxon>Actinomycetes</taxon>
        <taxon>Kitasatosporales</taxon>
        <taxon>Streptomycetaceae</taxon>
        <taxon>Streptomyces</taxon>
    </lineage>
</organism>
<proteinExistence type="predicted"/>
<name>A0A9X2LNF0_9ACTN</name>
<dbReference type="EMBL" id="JANIID010000037">
    <property type="protein sequence ID" value="MCQ8774067.1"/>
    <property type="molecule type" value="Genomic_DNA"/>
</dbReference>
<evidence type="ECO:0000313" key="1">
    <source>
        <dbReference type="EMBL" id="MCQ8774067.1"/>
    </source>
</evidence>
<gene>
    <name evidence="1" type="ORF">NQU55_30540</name>
</gene>
<evidence type="ECO:0000313" key="2">
    <source>
        <dbReference type="Proteomes" id="UP001142374"/>
    </source>
</evidence>
<keyword evidence="2" id="KW-1185">Reference proteome</keyword>
<comment type="caution">
    <text evidence="1">The sequence shown here is derived from an EMBL/GenBank/DDBJ whole genome shotgun (WGS) entry which is preliminary data.</text>
</comment>
<dbReference type="AlphaFoldDB" id="A0A9X2LNF0"/>
<reference evidence="1" key="1">
    <citation type="submission" date="2022-06" db="EMBL/GenBank/DDBJ databases">
        <title>WGS of actinobacteria.</title>
        <authorList>
            <person name="Thawai C."/>
        </authorList>
    </citation>
    <scope>NUCLEOTIDE SEQUENCE</scope>
    <source>
        <strain evidence="1">AA8</strain>
    </source>
</reference>
<protein>
    <submittedName>
        <fullName evidence="1">Uncharacterized protein</fullName>
    </submittedName>
</protein>
<sequence length="381" mass="40618">MSITTTHAVDESPQGPAPAWTCFVIGPIGDGHTQAGSPEREGFERHVRIFEKVILPACAKFGMDAIRADRITHAGDIHEQICRHVLQDDLVIADVTGGNPNVMYELGLRHVTGKPTIHIGEHGQLPFDIAPIRTIRYDLTLSSLADARTEIEHALEAGMRDGFAILTPARVLRGLQAPGAVPDPSEEPEDENAPGLLDEFAAIEEGLESMTADLEAIAKTIESIGEITERSSQKMEGLSDANAPISARMAAVAQYSDSITTPAKDLDEVAQTFAGRMVTLDSGVRAALALIEMTPPEQRGESSQFLSELMSLAQSARESMSEVSGFGAAAEGIGGMSRYLRGPVRSISSAVKRLASAMACIDEWETTARSLAGGSAPVNYN</sequence>
<dbReference type="Proteomes" id="UP001142374">
    <property type="component" value="Unassembled WGS sequence"/>
</dbReference>
<accession>A0A9X2LNF0</accession>
<dbReference type="Gene3D" id="3.40.50.450">
    <property type="match status" value="1"/>
</dbReference>